<dbReference type="Proteomes" id="UP000825051">
    <property type="component" value="Chromosome"/>
</dbReference>
<dbReference type="GO" id="GO:0090313">
    <property type="term" value="P:regulation of protein targeting to membrane"/>
    <property type="evidence" value="ECO:0007669"/>
    <property type="project" value="TreeGrafter"/>
</dbReference>
<dbReference type="PANTHER" id="PTHR30441:SF8">
    <property type="entry name" value="DUF748 DOMAIN-CONTAINING PROTEIN"/>
    <property type="match status" value="1"/>
</dbReference>
<dbReference type="EMBL" id="CP080507">
    <property type="protein sequence ID" value="QYM79692.1"/>
    <property type="molecule type" value="Genomic_DNA"/>
</dbReference>
<reference evidence="3" key="1">
    <citation type="submission" date="2021-08" db="EMBL/GenBank/DDBJ databases">
        <title>Genome of a novel bacterium of the phylum Verrucomicrobia, Oleiharenicola sp. KSB-15.</title>
        <authorList>
            <person name="Chung J.-H."/>
            <person name="Ahn J.-H."/>
            <person name="Yoon Y."/>
            <person name="Kim D.-Y."/>
            <person name="An S.-H."/>
            <person name="Park I."/>
            <person name="Yeon J."/>
        </authorList>
    </citation>
    <scope>NUCLEOTIDE SEQUENCE</scope>
    <source>
        <strain evidence="3">KSB-15</strain>
    </source>
</reference>
<protein>
    <submittedName>
        <fullName evidence="3">DUF748 domain-containing protein</fullName>
    </submittedName>
</protein>
<feature type="region of interest" description="Disordered" evidence="1">
    <location>
        <begin position="909"/>
        <end position="945"/>
    </location>
</feature>
<keyword evidence="2" id="KW-0472">Membrane</keyword>
<dbReference type="PANTHER" id="PTHR30441">
    <property type="entry name" value="DUF748 DOMAIN-CONTAINING PROTEIN"/>
    <property type="match status" value="1"/>
</dbReference>
<dbReference type="AlphaFoldDB" id="A0A8F9TX75"/>
<dbReference type="Pfam" id="PF05359">
    <property type="entry name" value="DUF748"/>
    <property type="match status" value="2"/>
</dbReference>
<feature type="compositionally biased region" description="Low complexity" evidence="1">
    <location>
        <begin position="928"/>
        <end position="944"/>
    </location>
</feature>
<organism evidence="3 4">
    <name type="scientific">Horticoccus luteus</name>
    <dbReference type="NCBI Taxonomy" id="2862869"/>
    <lineage>
        <taxon>Bacteria</taxon>
        <taxon>Pseudomonadati</taxon>
        <taxon>Verrucomicrobiota</taxon>
        <taxon>Opitutia</taxon>
        <taxon>Opitutales</taxon>
        <taxon>Opitutaceae</taxon>
        <taxon>Horticoccus</taxon>
    </lineage>
</organism>
<gene>
    <name evidence="3" type="ORF">K0B96_03470</name>
</gene>
<evidence type="ECO:0000256" key="1">
    <source>
        <dbReference type="SAM" id="MobiDB-lite"/>
    </source>
</evidence>
<evidence type="ECO:0000313" key="3">
    <source>
        <dbReference type="EMBL" id="QYM79692.1"/>
    </source>
</evidence>
<keyword evidence="2" id="KW-1133">Transmembrane helix</keyword>
<feature type="transmembrane region" description="Helical" evidence="2">
    <location>
        <begin position="12"/>
        <end position="33"/>
    </location>
</feature>
<keyword evidence="4" id="KW-1185">Reference proteome</keyword>
<dbReference type="KEGG" id="ole:K0B96_03470"/>
<feature type="region of interest" description="Disordered" evidence="1">
    <location>
        <begin position="874"/>
        <end position="893"/>
    </location>
</feature>
<dbReference type="GO" id="GO:0005886">
    <property type="term" value="C:plasma membrane"/>
    <property type="evidence" value="ECO:0007669"/>
    <property type="project" value="TreeGrafter"/>
</dbReference>
<keyword evidence="2" id="KW-0812">Transmembrane</keyword>
<feature type="compositionally biased region" description="Basic and acidic residues" evidence="1">
    <location>
        <begin position="978"/>
        <end position="994"/>
    </location>
</feature>
<dbReference type="InterPro" id="IPR008023">
    <property type="entry name" value="DUF748"/>
</dbReference>
<dbReference type="InterPro" id="IPR052894">
    <property type="entry name" value="AsmA-related"/>
</dbReference>
<name>A0A8F9TX75_9BACT</name>
<dbReference type="InterPro" id="IPR036737">
    <property type="entry name" value="OmpA-like_sf"/>
</dbReference>
<dbReference type="RefSeq" id="WP_220163894.1">
    <property type="nucleotide sequence ID" value="NZ_CP080507.1"/>
</dbReference>
<sequence length="1076" mass="113934">MYRFPRRFRWFRWTVILVGLYGLVGFFALPPLIRTQLPKRLSVELGRTVTIGSVRVNPFALSATLENVNITERDRRGSFVSWKRLYVNADPLASLFGEWVIGAIELDGFQGNVAVGADGGLNFSDLLADAKGDSADARGGAKEHRPVRIGRLQVTRAQVSVRDESRRQEFTTLVGPVTFLVTGFRTGGRADSPYAFEATTEAGEKIAWRGTLTTAPFRSSGEFHLDDVLLPKYAPYYSASLGAVVEDGRVSVGGKYEADFGAGERKLAIAGATVAVRDLRIVEPGATEPMLALPKVDATEIDADALARRVDIARLAVAGGSVSVRREADGKLSWERVWTPAQLTVQPGGASVARGATTGASVDRDRTPDVRAQAIAITGLKVHATDRTLPRPADVTLNALKLNVKNFSLAEGSPMPLQMGFDWAPEGAVQIDGTVTLKPSLAANVVVVATKMALAPMSPYLEQHFNARIAAGTLSTQSRVQINSGGTGPAVNVGGDASLTGFKLTEGTEGAPVAGWTDLALEKFSASTSEPLTVAVDEVKLAGPTANLVRRADGTWNVAGLRRATAQTPETTSAATPSILLPGMSAGSGGAAEPEPKISIGRVTINEGEFAFTDQSIKPAVRMALTQFGGVVTGLSSEHGAKANLDLSARVDGSGPVKVTGQVDPLGREKSAALNVDLRNVDLVPLSPYAAKFAGYEVARGKLQVDVTFHLKDAALNSADVITLDQFTWGAASDSPAATKLPVRLGVALLKDREGKIVLDVPVEGNVDDPNFRVSRVVWHAIGNVLTKAATSPFALLGSMFGGGGDELSWQDFAAGSSELQAGEEKKLATMVKALTERPGLSVAIEGGYDAGVDRPALQEQKWKEQLRAQVQRLRGSTAASAPRGEPLAATGEERAEAVKALYARTFPGGVEVPMSSPDEAAERTAENADAAPAAKSAPPAAKKSGNIGLVERTWGFLTSWRKRREEKHEEKLAAAAAEQRRREAERDAQKEADAAAAARGERGGVIGLPIADMEARLKQRVQVTPDDLRALAEARARAVRDYFTQAGIAGERVLLTSAGQSAPEQAAPRATLSLQ</sequence>
<dbReference type="SUPFAM" id="SSF103088">
    <property type="entry name" value="OmpA-like"/>
    <property type="match status" value="1"/>
</dbReference>
<feature type="region of interest" description="Disordered" evidence="1">
    <location>
        <begin position="978"/>
        <end position="998"/>
    </location>
</feature>
<proteinExistence type="predicted"/>
<evidence type="ECO:0000313" key="4">
    <source>
        <dbReference type="Proteomes" id="UP000825051"/>
    </source>
</evidence>
<accession>A0A8F9TX75</accession>
<evidence type="ECO:0000256" key="2">
    <source>
        <dbReference type="SAM" id="Phobius"/>
    </source>
</evidence>